<dbReference type="InterPro" id="IPR018870">
    <property type="entry name" value="Tti2"/>
</dbReference>
<dbReference type="InterPro" id="IPR016024">
    <property type="entry name" value="ARM-type_fold"/>
</dbReference>
<dbReference type="GO" id="GO:0005634">
    <property type="term" value="C:nucleus"/>
    <property type="evidence" value="ECO:0007669"/>
    <property type="project" value="TreeGrafter"/>
</dbReference>
<dbReference type="EMBL" id="CAJPDS010000014">
    <property type="protein sequence ID" value="CAF9914772.1"/>
    <property type="molecule type" value="Genomic_DNA"/>
</dbReference>
<gene>
    <name evidence="2" type="ORF">HETSPECPRED_002078</name>
</gene>
<evidence type="ECO:0000256" key="1">
    <source>
        <dbReference type="ARBA" id="ARBA00034736"/>
    </source>
</evidence>
<evidence type="ECO:0000313" key="2">
    <source>
        <dbReference type="EMBL" id="CAF9914772.1"/>
    </source>
</evidence>
<comment type="similarity">
    <text evidence="1">Belongs to the TTI2 family.</text>
</comment>
<reference evidence="2" key="1">
    <citation type="submission" date="2021-03" db="EMBL/GenBank/DDBJ databases">
        <authorList>
            <person name="Tagirdzhanova G."/>
        </authorList>
    </citation>
    <scope>NUCLEOTIDE SEQUENCE</scope>
</reference>
<dbReference type="Proteomes" id="UP000664521">
    <property type="component" value="Unassembled WGS sequence"/>
</dbReference>
<dbReference type="OrthoDB" id="6417021at2759"/>
<dbReference type="PANTHER" id="PTHR32226">
    <property type="entry name" value="TELO2-INTERACTING PROTEIN 2"/>
    <property type="match status" value="1"/>
</dbReference>
<dbReference type="AlphaFoldDB" id="A0A8H3EYB2"/>
<dbReference type="GO" id="GO:0005829">
    <property type="term" value="C:cytosol"/>
    <property type="evidence" value="ECO:0007669"/>
    <property type="project" value="TreeGrafter"/>
</dbReference>
<protein>
    <submittedName>
        <fullName evidence="2">Uncharacterized protein</fullName>
    </submittedName>
</protein>
<sequence length="343" mass="38317">MSKAEPGQFQTLLNNLLREHVKPAFVKSKNSAITPAGRKALIALPPRLEAGIDETKSKPWKYGQVYLISVFEWILGQLDTLSIELNWPLLIPPLLALLDDASTVYKIRGCSLLSNFIASIPPQVLERTGLGEVFQEALTPCLLYLPELTPEAESLQLLSAVYPTLLFLIRTRFPEARDRGLMQKSLDHLFRYGILKGYAHAGDNVRIADFLVRRMTDVVNEMGIASCKHLKHILPLLSAILSDPFAMAYPPLLLAALQAIQSVTIIDWSRMEYHGSEMLRSLIVCWCKALPDDDTARPSSLGQVKAEIKYSVKLLSAVLKRDMAAEYSFLVESDGRLEELLAM</sequence>
<evidence type="ECO:0000313" key="3">
    <source>
        <dbReference type="Proteomes" id="UP000664521"/>
    </source>
</evidence>
<dbReference type="GO" id="GO:0110078">
    <property type="term" value="C:TTT Hsp90 cochaperone complex"/>
    <property type="evidence" value="ECO:0007669"/>
    <property type="project" value="InterPro"/>
</dbReference>
<name>A0A8H3EYB2_9LECA</name>
<keyword evidence="3" id="KW-1185">Reference proteome</keyword>
<dbReference type="PANTHER" id="PTHR32226:SF2">
    <property type="entry name" value="TELO2-INTERACTING PROTEIN 2"/>
    <property type="match status" value="1"/>
</dbReference>
<accession>A0A8H3EYB2</accession>
<comment type="caution">
    <text evidence="2">The sequence shown here is derived from an EMBL/GenBank/DDBJ whole genome shotgun (WGS) entry which is preliminary data.</text>
</comment>
<proteinExistence type="inferred from homology"/>
<dbReference type="Pfam" id="PF10521">
    <property type="entry name" value="Tti2"/>
    <property type="match status" value="1"/>
</dbReference>
<organism evidence="2 3">
    <name type="scientific">Heterodermia speciosa</name>
    <dbReference type="NCBI Taxonomy" id="116794"/>
    <lineage>
        <taxon>Eukaryota</taxon>
        <taxon>Fungi</taxon>
        <taxon>Dikarya</taxon>
        <taxon>Ascomycota</taxon>
        <taxon>Pezizomycotina</taxon>
        <taxon>Lecanoromycetes</taxon>
        <taxon>OSLEUM clade</taxon>
        <taxon>Lecanoromycetidae</taxon>
        <taxon>Caliciales</taxon>
        <taxon>Physciaceae</taxon>
        <taxon>Heterodermia</taxon>
    </lineage>
</organism>
<dbReference type="SUPFAM" id="SSF48371">
    <property type="entry name" value="ARM repeat"/>
    <property type="match status" value="1"/>
</dbReference>